<dbReference type="AlphaFoldDB" id="K2Q9W4"/>
<protein>
    <submittedName>
        <fullName evidence="5">2'-deoxycytidine 5'-triphosphate deaminase</fullName>
        <ecNumber evidence="5">3.5.4.13</ecNumber>
    </submittedName>
</protein>
<dbReference type="InterPro" id="IPR033704">
    <property type="entry name" value="dUTPase_trimeric"/>
</dbReference>
<evidence type="ECO:0000256" key="2">
    <source>
        <dbReference type="ARBA" id="ARBA00023080"/>
    </source>
</evidence>
<dbReference type="eggNOG" id="COG0717">
    <property type="taxonomic scope" value="Bacteria"/>
</dbReference>
<dbReference type="PATRIC" id="fig|1156935.5.peg.4036"/>
<reference evidence="5 6" key="1">
    <citation type="journal article" date="2012" name="J. Bacteriol.">
        <title>Draft Genome Sequence of Agrobacterium albertimagni Strain AOL15.</title>
        <authorList>
            <person name="Trimble W.L."/>
            <person name="Phung le T."/>
            <person name="Meyer F."/>
            <person name="Gilbert J.A."/>
            <person name="Silver S."/>
        </authorList>
    </citation>
    <scope>NUCLEOTIDE SEQUENCE [LARGE SCALE GENOMIC DNA]</scope>
    <source>
        <strain evidence="5 6">AOL15</strain>
    </source>
</reference>
<dbReference type="PANTHER" id="PTHR42680">
    <property type="entry name" value="DCTP DEAMINASE"/>
    <property type="match status" value="1"/>
</dbReference>
<dbReference type="NCBIfam" id="NF005734">
    <property type="entry name" value="PRK07559.1"/>
    <property type="match status" value="1"/>
</dbReference>
<comment type="caution">
    <text evidence="5">The sequence shown here is derived from an EMBL/GenBank/DDBJ whole genome shotgun (WGS) entry which is preliminary data.</text>
</comment>
<evidence type="ECO:0000313" key="5">
    <source>
        <dbReference type="EMBL" id="EKF57776.1"/>
    </source>
</evidence>
<dbReference type="RefSeq" id="WP_006727952.1">
    <property type="nucleotide sequence ID" value="NZ_ALJF01000016.1"/>
</dbReference>
<dbReference type="STRING" id="1156935.QWE_19813"/>
<dbReference type="EC" id="3.5.4.13" evidence="5"/>
<sequence>MTMKPGILSDRAIGALFGGGQLKSEVMLDKDQIQPASLDLRLGGKAMRVRASFMPGRNSTVAEKLEKLTLHEIDLEQGAVLETGCVYIVPLMESLDLPAEISASANPKSSTGRLDIFTRVMVDYAQEFDKVPAGYKGQLYLEISPRTFPIIVRRGSRLSQIRFRTGHALLNEAELLDLHKAETLVASDMPNVSGGGIALSIDLTGSGPDGLIGYRGKHHTSVIDVDLKGAHDVLDFWEPLYSRGRGDLILDPDEFYILVSNEAVHVPPLYAAEMTPYDPLVGEFRVHYAGFFDPGFGHAPAGGSGSRAVLEVRSHEVPFILEHGQVIGRLVYEHMQERPEGLYGTGLGSNYQAQGLKLSKHFRLP</sequence>
<organism evidence="5 6">
    <name type="scientific">Agrobacterium albertimagni AOL15</name>
    <dbReference type="NCBI Taxonomy" id="1156935"/>
    <lineage>
        <taxon>Bacteria</taxon>
        <taxon>Pseudomonadati</taxon>
        <taxon>Pseudomonadota</taxon>
        <taxon>Alphaproteobacteria</taxon>
        <taxon>Hyphomicrobiales</taxon>
        <taxon>Rhizobiaceae</taxon>
        <taxon>Rhizobium/Agrobacterium group</taxon>
        <taxon>Agrobacterium</taxon>
    </lineage>
</organism>
<feature type="domain" description="2'-deoxycytidine 5'-triphosphate deaminase N-terminal" evidence="3">
    <location>
        <begin position="5"/>
        <end position="166"/>
    </location>
</feature>
<keyword evidence="1 5" id="KW-0378">Hydrolase</keyword>
<dbReference type="SUPFAM" id="SSF51283">
    <property type="entry name" value="dUTPase-like"/>
    <property type="match status" value="2"/>
</dbReference>
<evidence type="ECO:0000313" key="6">
    <source>
        <dbReference type="Proteomes" id="UP000007123"/>
    </source>
</evidence>
<name>K2Q9W4_9HYPH</name>
<dbReference type="OrthoDB" id="9807211at2"/>
<dbReference type="InterPro" id="IPR010550">
    <property type="entry name" value="DCD_N"/>
</dbReference>
<evidence type="ECO:0000259" key="3">
    <source>
        <dbReference type="Pfam" id="PF06559"/>
    </source>
</evidence>
<keyword evidence="2" id="KW-0546">Nucleotide metabolism</keyword>
<dbReference type="Gene3D" id="2.70.40.10">
    <property type="match status" value="2"/>
</dbReference>
<evidence type="ECO:0000256" key="1">
    <source>
        <dbReference type="ARBA" id="ARBA00022801"/>
    </source>
</evidence>
<feature type="domain" description="2'-deoxycytidine 5'-triphosphate deaminase C-terminal" evidence="4">
    <location>
        <begin position="172"/>
        <end position="362"/>
    </location>
</feature>
<dbReference type="GO" id="GO:0009394">
    <property type="term" value="P:2'-deoxyribonucleotide metabolic process"/>
    <property type="evidence" value="ECO:0007669"/>
    <property type="project" value="InterPro"/>
</dbReference>
<dbReference type="PANTHER" id="PTHR42680:SF3">
    <property type="entry name" value="DCTP DEAMINASE"/>
    <property type="match status" value="1"/>
</dbReference>
<dbReference type="Proteomes" id="UP000007123">
    <property type="component" value="Unassembled WGS sequence"/>
</dbReference>
<accession>K2Q9W4</accession>
<keyword evidence="6" id="KW-1185">Reference proteome</keyword>
<dbReference type="InterPro" id="IPR053811">
    <property type="entry name" value="DCD_C"/>
</dbReference>
<dbReference type="CDD" id="cd07557">
    <property type="entry name" value="trimeric_dUTPase"/>
    <property type="match status" value="1"/>
</dbReference>
<gene>
    <name evidence="5" type="ORF">QWE_19813</name>
</gene>
<dbReference type="Pfam" id="PF06559">
    <property type="entry name" value="DCD_N"/>
    <property type="match status" value="1"/>
</dbReference>
<proteinExistence type="predicted"/>
<dbReference type="InterPro" id="IPR036157">
    <property type="entry name" value="dUTPase-like_sf"/>
</dbReference>
<dbReference type="Pfam" id="PF22569">
    <property type="entry name" value="DCD_C"/>
    <property type="match status" value="1"/>
</dbReference>
<evidence type="ECO:0000259" key="4">
    <source>
        <dbReference type="Pfam" id="PF22569"/>
    </source>
</evidence>
<dbReference type="GO" id="GO:0008829">
    <property type="term" value="F:dCTP deaminase activity"/>
    <property type="evidence" value="ECO:0007669"/>
    <property type="project" value="UniProtKB-EC"/>
</dbReference>
<dbReference type="EMBL" id="ALJF01000016">
    <property type="protein sequence ID" value="EKF57776.1"/>
    <property type="molecule type" value="Genomic_DNA"/>
</dbReference>